<keyword evidence="3" id="KW-0378">Hydrolase</keyword>
<protein>
    <submittedName>
        <fullName evidence="3">SGNH/GDSL hydrolase family protein</fullName>
    </submittedName>
</protein>
<keyword evidence="1" id="KW-0472">Membrane</keyword>
<keyword evidence="1" id="KW-1133">Transmembrane helix</keyword>
<keyword evidence="1" id="KW-0812">Transmembrane</keyword>
<dbReference type="PANTHER" id="PTHR30383:SF27">
    <property type="entry name" value="SPORE GERMINATION LIPASE LIPC"/>
    <property type="match status" value="1"/>
</dbReference>
<dbReference type="RefSeq" id="WP_156805386.1">
    <property type="nucleotide sequence ID" value="NZ_JBHSOJ010000016.1"/>
</dbReference>
<organism evidence="3 4">
    <name type="scientific">Streptococcus caledonicus</name>
    <dbReference type="NCBI Taxonomy" id="2614158"/>
    <lineage>
        <taxon>Bacteria</taxon>
        <taxon>Bacillati</taxon>
        <taxon>Bacillota</taxon>
        <taxon>Bacilli</taxon>
        <taxon>Lactobacillales</taxon>
        <taxon>Streptococcaceae</taxon>
        <taxon>Streptococcus</taxon>
    </lineage>
</organism>
<proteinExistence type="predicted"/>
<gene>
    <name evidence="3" type="ORF">ACFPQ3_05335</name>
</gene>
<reference evidence="4" key="1">
    <citation type="journal article" date="2019" name="Int. J. Syst. Evol. Microbiol.">
        <title>The Global Catalogue of Microorganisms (GCM) 10K type strain sequencing project: providing services to taxonomists for standard genome sequencing and annotation.</title>
        <authorList>
            <consortium name="The Broad Institute Genomics Platform"/>
            <consortium name="The Broad Institute Genome Sequencing Center for Infectious Disease"/>
            <person name="Wu L."/>
            <person name="Ma J."/>
        </authorList>
    </citation>
    <scope>NUCLEOTIDE SEQUENCE [LARGE SCALE GENOMIC DNA]</scope>
    <source>
        <strain evidence="4">DT43</strain>
    </source>
</reference>
<keyword evidence="4" id="KW-1185">Reference proteome</keyword>
<dbReference type="InterPro" id="IPR051532">
    <property type="entry name" value="Ester_Hydrolysis_Enzymes"/>
</dbReference>
<name>A0ABW0UFK6_9STRE</name>
<sequence>MNKRRFLLGVIGFLMAYIFFLALFNLIVPKSDSRLTKKDFLSQKVQTFSYVAVGDSLTEGIGDTTGQGGFIPLLGNNLNATYGYEIDSHNYGVAGNTSNQILNRMKDDKDIKESLEKADLMTLTVGGNDVMAVIRKNLADLDVDTFKKPSKDYQKRLREIIELARENNKNLPIYILGIYNPFYLNFPEVTEMQTVVENWNKATQKVTNEYRNVYFVPINDLLYKGINGEEGIVQTSGKQTTVINDALFADDLFHPNNTGYQLMAEAVTEEIRDTKKKWK</sequence>
<dbReference type="InterPro" id="IPR013830">
    <property type="entry name" value="SGNH_hydro"/>
</dbReference>
<dbReference type="PANTHER" id="PTHR30383">
    <property type="entry name" value="THIOESTERASE 1/PROTEASE 1/LYSOPHOSPHOLIPASE L1"/>
    <property type="match status" value="1"/>
</dbReference>
<dbReference type="InterPro" id="IPR036514">
    <property type="entry name" value="SGNH_hydro_sf"/>
</dbReference>
<dbReference type="Proteomes" id="UP001596110">
    <property type="component" value="Unassembled WGS sequence"/>
</dbReference>
<dbReference type="GO" id="GO:0016787">
    <property type="term" value="F:hydrolase activity"/>
    <property type="evidence" value="ECO:0007669"/>
    <property type="project" value="UniProtKB-KW"/>
</dbReference>
<evidence type="ECO:0000313" key="4">
    <source>
        <dbReference type="Proteomes" id="UP001596110"/>
    </source>
</evidence>
<comment type="caution">
    <text evidence="3">The sequence shown here is derived from an EMBL/GenBank/DDBJ whole genome shotgun (WGS) entry which is preliminary data.</text>
</comment>
<dbReference type="CDD" id="cd04506">
    <property type="entry name" value="SGNH_hydrolase_YpmR_like"/>
    <property type="match status" value="1"/>
</dbReference>
<dbReference type="Gene3D" id="3.40.50.1110">
    <property type="entry name" value="SGNH hydrolase"/>
    <property type="match status" value="1"/>
</dbReference>
<evidence type="ECO:0000313" key="3">
    <source>
        <dbReference type="EMBL" id="MFC5631030.1"/>
    </source>
</evidence>
<dbReference type="SUPFAM" id="SSF52266">
    <property type="entry name" value="SGNH hydrolase"/>
    <property type="match status" value="1"/>
</dbReference>
<accession>A0ABW0UFK6</accession>
<evidence type="ECO:0000256" key="1">
    <source>
        <dbReference type="SAM" id="Phobius"/>
    </source>
</evidence>
<dbReference type="Pfam" id="PF13472">
    <property type="entry name" value="Lipase_GDSL_2"/>
    <property type="match status" value="1"/>
</dbReference>
<feature type="transmembrane region" description="Helical" evidence="1">
    <location>
        <begin position="6"/>
        <end position="28"/>
    </location>
</feature>
<evidence type="ECO:0000259" key="2">
    <source>
        <dbReference type="Pfam" id="PF13472"/>
    </source>
</evidence>
<feature type="domain" description="SGNH hydrolase-type esterase" evidence="2">
    <location>
        <begin position="52"/>
        <end position="262"/>
    </location>
</feature>
<dbReference type="EMBL" id="JBHSOJ010000016">
    <property type="protein sequence ID" value="MFC5631030.1"/>
    <property type="molecule type" value="Genomic_DNA"/>
</dbReference>